<dbReference type="Gene3D" id="3.40.190.10">
    <property type="entry name" value="Periplasmic binding protein-like II"/>
    <property type="match status" value="1"/>
</dbReference>
<dbReference type="CDD" id="cd13585">
    <property type="entry name" value="PBP2_TMBP_like"/>
    <property type="match status" value="1"/>
</dbReference>
<dbReference type="InterPro" id="IPR050490">
    <property type="entry name" value="Bact_solute-bd_prot1"/>
</dbReference>
<sequence>MRKRILAVAATAAAVAAALSGCSQGGDASGSGSTTITFAHWGNDQENATEQAMIAAFEKAHPDITVKANWVQNNYEQQLQTMIAGGTAPDVAQISNSSLGQFASTFAPVEVKGSDFYSENIAASMKFQGKYYAIPFTVKTKTMAVNKAVFEKAGVAVPSGTDPLNPDAYAKLATSLVSAGSPKTFGAAPLGFDQWLTIYGGSQFSADGKTCTYDSDAAVSAADQVIDAQSPDGYAPSQAEANGQDMFGWLTTGRVAMFPDFGPWSIAQLAQLPNSSDFALVPVPGKGSSMEIDGLAISSSSSQEKQAAAKTFATFMATDPAAQKLLTTAKSSLGLPVIEAAKASALAAAPDQNIAAFFSAVSQSTIAPSFSKTQSNINGTIETDLSTRTAVGSGHESPKKVLADLNTTCQKQLDAGE</sequence>
<feature type="chain" id="PRO_5043716953" evidence="6">
    <location>
        <begin position="26"/>
        <end position="417"/>
    </location>
</feature>
<dbReference type="InterPro" id="IPR006059">
    <property type="entry name" value="SBP"/>
</dbReference>
<dbReference type="AlphaFoldDB" id="A0AAU7GH23"/>
<reference evidence="7" key="1">
    <citation type="submission" date="2024-05" db="EMBL/GenBank/DDBJ databases">
        <title>The Natural Products Discovery Center: Release of the First 8490 Sequenced Strains for Exploring Actinobacteria Biosynthetic Diversity.</title>
        <authorList>
            <person name="Kalkreuter E."/>
            <person name="Kautsar S.A."/>
            <person name="Yang D."/>
            <person name="Bader C.D."/>
            <person name="Teijaro C.N."/>
            <person name="Fluegel L."/>
            <person name="Davis C.M."/>
            <person name="Simpson J.R."/>
            <person name="Lauterbach L."/>
            <person name="Steele A.D."/>
            <person name="Gui C."/>
            <person name="Meng S."/>
            <person name="Li G."/>
            <person name="Viehrig K."/>
            <person name="Ye F."/>
            <person name="Su P."/>
            <person name="Kiefer A.F."/>
            <person name="Nichols A."/>
            <person name="Cepeda A.J."/>
            <person name="Yan W."/>
            <person name="Fan B."/>
            <person name="Jiang Y."/>
            <person name="Adhikari A."/>
            <person name="Zheng C.-J."/>
            <person name="Schuster L."/>
            <person name="Cowan T.M."/>
            <person name="Smanski M.J."/>
            <person name="Chevrette M.G."/>
            <person name="de Carvalho L.P.S."/>
            <person name="Shen B."/>
        </authorList>
    </citation>
    <scope>NUCLEOTIDE SEQUENCE</scope>
    <source>
        <strain evidence="7">NPDC080035</strain>
    </source>
</reference>
<evidence type="ECO:0000256" key="3">
    <source>
        <dbReference type="ARBA" id="ARBA00023136"/>
    </source>
</evidence>
<proteinExistence type="predicted"/>
<evidence type="ECO:0000256" key="1">
    <source>
        <dbReference type="ARBA" id="ARBA00022475"/>
    </source>
</evidence>
<keyword evidence="3" id="KW-0472">Membrane</keyword>
<dbReference type="PANTHER" id="PTHR43649:SF33">
    <property type="entry name" value="POLYGALACTURONAN_RHAMNOGALACTURONAN-BINDING PROTEIN YTCQ"/>
    <property type="match status" value="1"/>
</dbReference>
<keyword evidence="1" id="KW-1003">Cell membrane</keyword>
<protein>
    <submittedName>
        <fullName evidence="7">Sugar ABC transporter substrate-binding protein</fullName>
    </submittedName>
</protein>
<name>A0AAU7GH23_9MICO</name>
<dbReference type="RefSeq" id="WP_348789962.1">
    <property type="nucleotide sequence ID" value="NZ_CP157390.1"/>
</dbReference>
<keyword evidence="4" id="KW-0564">Palmitate</keyword>
<evidence type="ECO:0000256" key="4">
    <source>
        <dbReference type="ARBA" id="ARBA00023139"/>
    </source>
</evidence>
<feature type="signal peptide" evidence="6">
    <location>
        <begin position="1"/>
        <end position="25"/>
    </location>
</feature>
<dbReference type="SUPFAM" id="SSF53850">
    <property type="entry name" value="Periplasmic binding protein-like II"/>
    <property type="match status" value="1"/>
</dbReference>
<dbReference type="PANTHER" id="PTHR43649">
    <property type="entry name" value="ARABINOSE-BINDING PROTEIN-RELATED"/>
    <property type="match status" value="1"/>
</dbReference>
<evidence type="ECO:0000256" key="5">
    <source>
        <dbReference type="ARBA" id="ARBA00023288"/>
    </source>
</evidence>
<evidence type="ECO:0000256" key="6">
    <source>
        <dbReference type="SAM" id="SignalP"/>
    </source>
</evidence>
<gene>
    <name evidence="7" type="ORF">AAME72_09310</name>
</gene>
<keyword evidence="2 6" id="KW-0732">Signal</keyword>
<organism evidence="7">
    <name type="scientific">Leifsonia sp. NPDC080035</name>
    <dbReference type="NCBI Taxonomy" id="3143936"/>
    <lineage>
        <taxon>Bacteria</taxon>
        <taxon>Bacillati</taxon>
        <taxon>Actinomycetota</taxon>
        <taxon>Actinomycetes</taxon>
        <taxon>Micrococcales</taxon>
        <taxon>Microbacteriaceae</taxon>
        <taxon>Leifsonia</taxon>
    </lineage>
</organism>
<dbReference type="Pfam" id="PF01547">
    <property type="entry name" value="SBP_bac_1"/>
    <property type="match status" value="1"/>
</dbReference>
<evidence type="ECO:0000313" key="7">
    <source>
        <dbReference type="EMBL" id="XBM50052.1"/>
    </source>
</evidence>
<evidence type="ECO:0000256" key="2">
    <source>
        <dbReference type="ARBA" id="ARBA00022729"/>
    </source>
</evidence>
<keyword evidence="5" id="KW-0449">Lipoprotein</keyword>
<dbReference type="PROSITE" id="PS51257">
    <property type="entry name" value="PROKAR_LIPOPROTEIN"/>
    <property type="match status" value="1"/>
</dbReference>
<accession>A0AAU7GH23</accession>
<dbReference type="EMBL" id="CP157390">
    <property type="protein sequence ID" value="XBM50052.1"/>
    <property type="molecule type" value="Genomic_DNA"/>
</dbReference>